<dbReference type="AlphaFoldDB" id="A0A7X1FRR3"/>
<feature type="transmembrane region" description="Helical" evidence="1">
    <location>
        <begin position="167"/>
        <end position="197"/>
    </location>
</feature>
<dbReference type="Proteomes" id="UP000566813">
    <property type="component" value="Unassembled WGS sequence"/>
</dbReference>
<feature type="transmembrane region" description="Helical" evidence="1">
    <location>
        <begin position="312"/>
        <end position="329"/>
    </location>
</feature>
<dbReference type="RefSeq" id="WP_185663416.1">
    <property type="nucleotide sequence ID" value="NZ_JACLAW010000004.1"/>
</dbReference>
<comment type="caution">
    <text evidence="2">The sequence shown here is derived from an EMBL/GenBank/DDBJ whole genome shotgun (WGS) entry which is preliminary data.</text>
</comment>
<reference evidence="2 3" key="1">
    <citation type="submission" date="2020-08" db="EMBL/GenBank/DDBJ databases">
        <title>The genome sequence of type strain Novosphingobium flavum NBRC 111647.</title>
        <authorList>
            <person name="Liu Y."/>
        </authorList>
    </citation>
    <scope>NUCLEOTIDE SEQUENCE [LARGE SCALE GENOMIC DNA]</scope>
    <source>
        <strain evidence="2 3">NBRC 111647</strain>
    </source>
</reference>
<evidence type="ECO:0000313" key="2">
    <source>
        <dbReference type="EMBL" id="MBC2665152.1"/>
    </source>
</evidence>
<organism evidence="2 3">
    <name type="scientific">Novosphingobium flavum</name>
    <dbReference type="NCBI Taxonomy" id="1778672"/>
    <lineage>
        <taxon>Bacteria</taxon>
        <taxon>Pseudomonadati</taxon>
        <taxon>Pseudomonadota</taxon>
        <taxon>Alphaproteobacteria</taxon>
        <taxon>Sphingomonadales</taxon>
        <taxon>Sphingomonadaceae</taxon>
        <taxon>Novosphingobium</taxon>
    </lineage>
</organism>
<evidence type="ECO:0000313" key="3">
    <source>
        <dbReference type="Proteomes" id="UP000566813"/>
    </source>
</evidence>
<evidence type="ECO:0000256" key="1">
    <source>
        <dbReference type="SAM" id="Phobius"/>
    </source>
</evidence>
<feature type="transmembrane region" description="Helical" evidence="1">
    <location>
        <begin position="289"/>
        <end position="306"/>
    </location>
</feature>
<dbReference type="EMBL" id="JACLAW010000004">
    <property type="protein sequence ID" value="MBC2665152.1"/>
    <property type="molecule type" value="Genomic_DNA"/>
</dbReference>
<accession>A0A7X1FRR3</accession>
<evidence type="ECO:0008006" key="4">
    <source>
        <dbReference type="Google" id="ProtNLM"/>
    </source>
</evidence>
<feature type="transmembrane region" description="Helical" evidence="1">
    <location>
        <begin position="114"/>
        <end position="133"/>
    </location>
</feature>
<feature type="transmembrane region" description="Helical" evidence="1">
    <location>
        <begin position="262"/>
        <end position="282"/>
    </location>
</feature>
<keyword evidence="1" id="KW-1133">Transmembrane helix</keyword>
<proteinExistence type="predicted"/>
<gene>
    <name evidence="2" type="ORF">H7F51_06450</name>
</gene>
<feature type="transmembrane region" description="Helical" evidence="1">
    <location>
        <begin position="203"/>
        <end position="226"/>
    </location>
</feature>
<protein>
    <recommendedName>
        <fullName evidence="4">Glycosyltransferase RgtA/B/C/D-like domain-containing protein</fullName>
    </recommendedName>
</protein>
<name>A0A7X1FRR3_9SPHN</name>
<keyword evidence="1" id="KW-0472">Membrane</keyword>
<feature type="transmembrane region" description="Helical" evidence="1">
    <location>
        <begin position="341"/>
        <end position="359"/>
    </location>
</feature>
<feature type="transmembrane region" description="Helical" evidence="1">
    <location>
        <begin position="85"/>
        <end position="107"/>
    </location>
</feature>
<sequence length="515" mass="55561">MIGASRPVPARSWPALALAAAGLLTLVYAAASLALPFGWDHGIIASVGSSYVHGGLPYVDSWDMKGPAAYLPFSLAEFLFGPTMWGIRLVDLAFWSIAGFVIFARVGALTTRPIGAWAALATYLWIASAGWFFTAAPESWVTTSLIVAFTPLLAAERTAARTCAMAGFFIACAGLVKPFYFTFGLIPLAVCALAPGAGWKHRAALASALALGAAIPPALIGGYFALRGGLPQLIEVHLLYPLTTYLDAASGWNVAMHGVAASLLRTPVICAALLALGTLPNWRAQWRPLAILAAWFAIALFCVVIQKKYYTYHWFPAYPPLFIAAALGLHALSSGRSGHRLYPAAALALAGIALVATAARPLRDAGRLAWYRLAERAPDRYYAAYSFRLYDSADEMAAARYIAAHTAPQDGVYVWGSDATVAYLADRPDPARFTFAMPLAMPGQYRAAYRDQAARQLALHPPVYFVSGISWDGLARASDSLADFPWMAGFLARNYRLEKSFGVIDLYRLKDRPRP</sequence>
<feature type="transmembrane region" description="Helical" evidence="1">
    <location>
        <begin position="139"/>
        <end position="155"/>
    </location>
</feature>
<keyword evidence="3" id="KW-1185">Reference proteome</keyword>
<keyword evidence="1" id="KW-0812">Transmembrane</keyword>